<feature type="binding site" evidence="11">
    <location>
        <position position="78"/>
    </location>
    <ligand>
        <name>S-adenosyl-L-methionine</name>
        <dbReference type="ChEBI" id="CHEBI:59789"/>
    </ligand>
</feature>
<dbReference type="InterPro" id="IPR015507">
    <property type="entry name" value="rRNA-MeTfrase_E"/>
</dbReference>
<sequence length="226" mass="25486">MKDKSFRNTKQKLKTAKGRKIGSINWLQRHINDPYVNLCKKKGYRSRAAFKLLEIDEKFKILSNAKSIIDLGAAPGGWLQIAKEKANKAKIIGIDLKEIEPVEGVLLIEGDFLELIDNNEFQGALPDKVDVVLSDMAANACGDRQIDHLRLVELVGFALEFAVKKLNKGGCFVAKLLKGKEEKFLLDEAKKHFQTVKYFKPDASYDDSSEVYLIALKFKNQQAENL</sequence>
<dbReference type="Gene3D" id="3.40.50.150">
    <property type="entry name" value="Vaccinia Virus protein VP39"/>
    <property type="match status" value="1"/>
</dbReference>
<keyword evidence="15" id="KW-1185">Reference proteome</keyword>
<proteinExistence type="inferred from homology"/>
<dbReference type="GO" id="GO:0005737">
    <property type="term" value="C:cytoplasm"/>
    <property type="evidence" value="ECO:0007669"/>
    <property type="project" value="UniProtKB-SubCell"/>
</dbReference>
<keyword evidence="2 11" id="KW-0489">Methyltransferase</keyword>
<dbReference type="InterPro" id="IPR029063">
    <property type="entry name" value="SAM-dependent_MTases_sf"/>
</dbReference>
<evidence type="ECO:0000256" key="1">
    <source>
        <dbReference type="ARBA" id="ARBA00022552"/>
    </source>
</evidence>
<keyword evidence="4 11" id="KW-0949">S-adenosyl-L-methionine</keyword>
<protein>
    <recommendedName>
        <fullName evidence="7 11">Ribosomal RNA large subunit methyltransferase E</fullName>
        <ecNumber evidence="6 11">2.1.1.166</ecNumber>
    </recommendedName>
    <alternativeName>
        <fullName evidence="9 11">23S rRNA Um2552 methyltransferase</fullName>
    </alternativeName>
    <alternativeName>
        <fullName evidence="8 11">rRNA (uridine-2'-O-)-methyltransferase</fullName>
    </alternativeName>
</protein>
<dbReference type="EC" id="2.1.1.166" evidence="6 11"/>
<dbReference type="Pfam" id="PF01728">
    <property type="entry name" value="FtsJ"/>
    <property type="match status" value="1"/>
</dbReference>
<dbReference type="InterPro" id="IPR050082">
    <property type="entry name" value="RNA_methyltr_RlmE"/>
</dbReference>
<dbReference type="PATRIC" id="fig|86105.3.peg.1013"/>
<feature type="active site" description="Proton acceptor" evidence="11 12">
    <location>
        <position position="175"/>
    </location>
</feature>
<comment type="caution">
    <text evidence="14">The sequence shown here is derived from an EMBL/GenBank/DDBJ whole genome shotgun (WGS) entry which is preliminary data.</text>
</comment>
<dbReference type="EMBL" id="JSWE01000100">
    <property type="protein sequence ID" value="KIE05215.1"/>
    <property type="molecule type" value="Genomic_DNA"/>
</dbReference>
<dbReference type="STRING" id="86105.NF27_DZ00050"/>
<evidence type="ECO:0000313" key="14">
    <source>
        <dbReference type="EMBL" id="KIE05215.1"/>
    </source>
</evidence>
<evidence type="ECO:0000256" key="10">
    <source>
        <dbReference type="ARBA" id="ARBA00048970"/>
    </source>
</evidence>
<feature type="domain" description="Ribosomal RNA methyltransferase FtsJ" evidence="13">
    <location>
        <begin position="44"/>
        <end position="218"/>
    </location>
</feature>
<dbReference type="PIRSF" id="PIRSF005461">
    <property type="entry name" value="23S_rRNA_mtase"/>
    <property type="match status" value="1"/>
</dbReference>
<evidence type="ECO:0000256" key="12">
    <source>
        <dbReference type="PIRSR" id="PIRSR005461-1"/>
    </source>
</evidence>
<comment type="function">
    <text evidence="5 11">Specifically methylates the uridine in position 2552 of 23S rRNA at the 2'-O position of the ribose in the fully assembled 50S ribosomal subunit.</text>
</comment>
<keyword evidence="3 11" id="KW-0808">Transferase</keyword>
<reference evidence="14 15" key="1">
    <citation type="submission" date="2014-11" db="EMBL/GenBank/DDBJ databases">
        <title>A Rickettsiales Symbiont of Amoebae With Ancient Features.</title>
        <authorList>
            <person name="Schulz F."/>
            <person name="Martijn J."/>
            <person name="Wascher F."/>
            <person name="Kostanjsek R."/>
            <person name="Ettema T.J."/>
            <person name="Horn M."/>
        </authorList>
    </citation>
    <scope>NUCLEOTIDE SEQUENCE [LARGE SCALE GENOMIC DNA]</scope>
    <source>
        <strain evidence="14 15">UWC36</strain>
    </source>
</reference>
<keyword evidence="1 11" id="KW-0698">rRNA processing</keyword>
<evidence type="ECO:0000256" key="9">
    <source>
        <dbReference type="ARBA" id="ARBA00042745"/>
    </source>
</evidence>
<evidence type="ECO:0000256" key="8">
    <source>
        <dbReference type="ARBA" id="ARBA00041995"/>
    </source>
</evidence>
<evidence type="ECO:0000256" key="4">
    <source>
        <dbReference type="ARBA" id="ARBA00022691"/>
    </source>
</evidence>
<dbReference type="PANTHER" id="PTHR10920:SF18">
    <property type="entry name" value="RRNA METHYLTRANSFERASE 2, MITOCHONDRIAL"/>
    <property type="match status" value="1"/>
</dbReference>
<comment type="similarity">
    <text evidence="11">Belongs to the class I-like SAM-binding methyltransferase superfamily. RNA methyltransferase RlmE family.</text>
</comment>
<evidence type="ECO:0000256" key="7">
    <source>
        <dbReference type="ARBA" id="ARBA00041129"/>
    </source>
</evidence>
<dbReference type="InterPro" id="IPR002877">
    <property type="entry name" value="RNA_MeTrfase_FtsJ_dom"/>
</dbReference>
<comment type="subcellular location">
    <subcellularLocation>
        <location evidence="11">Cytoplasm</location>
    </subcellularLocation>
</comment>
<feature type="binding site" evidence="11">
    <location>
        <position position="76"/>
    </location>
    <ligand>
        <name>S-adenosyl-L-methionine</name>
        <dbReference type="ChEBI" id="CHEBI:59789"/>
    </ligand>
</feature>
<gene>
    <name evidence="14" type="primary">rlmE_2</name>
    <name evidence="11" type="synonym">ftsJ</name>
    <name evidence="11" type="synonym">rlmE</name>
    <name evidence="11" type="synonym">rrmJ</name>
    <name evidence="14" type="ORF">NF27_DZ00050</name>
</gene>
<dbReference type="GO" id="GO:0008650">
    <property type="term" value="F:rRNA (uridine-2'-O-)-methyltransferase activity"/>
    <property type="evidence" value="ECO:0007669"/>
    <property type="project" value="UniProtKB-UniRule"/>
</dbReference>
<feature type="binding site" evidence="11">
    <location>
        <position position="95"/>
    </location>
    <ligand>
        <name>S-adenosyl-L-methionine</name>
        <dbReference type="ChEBI" id="CHEBI:59789"/>
    </ligand>
</feature>
<evidence type="ECO:0000256" key="11">
    <source>
        <dbReference type="HAMAP-Rule" id="MF_01547"/>
    </source>
</evidence>
<dbReference type="HAMAP" id="MF_01547">
    <property type="entry name" value="RNA_methyltr_E"/>
    <property type="match status" value="1"/>
</dbReference>
<evidence type="ECO:0000256" key="3">
    <source>
        <dbReference type="ARBA" id="ARBA00022679"/>
    </source>
</evidence>
<comment type="catalytic activity">
    <reaction evidence="10 11">
        <text>uridine(2552) in 23S rRNA + S-adenosyl-L-methionine = 2'-O-methyluridine(2552) in 23S rRNA + S-adenosyl-L-homocysteine + H(+)</text>
        <dbReference type="Rhea" id="RHEA:42720"/>
        <dbReference type="Rhea" id="RHEA-COMP:10202"/>
        <dbReference type="Rhea" id="RHEA-COMP:10203"/>
        <dbReference type="ChEBI" id="CHEBI:15378"/>
        <dbReference type="ChEBI" id="CHEBI:57856"/>
        <dbReference type="ChEBI" id="CHEBI:59789"/>
        <dbReference type="ChEBI" id="CHEBI:65315"/>
        <dbReference type="ChEBI" id="CHEBI:74478"/>
        <dbReference type="EC" id="2.1.1.166"/>
    </reaction>
</comment>
<accession>A0A0C1QYY7</accession>
<dbReference type="RefSeq" id="WP_039456660.1">
    <property type="nucleotide sequence ID" value="NZ_JSWE01000100.1"/>
</dbReference>
<evidence type="ECO:0000256" key="5">
    <source>
        <dbReference type="ARBA" id="ARBA00037569"/>
    </source>
</evidence>
<evidence type="ECO:0000256" key="2">
    <source>
        <dbReference type="ARBA" id="ARBA00022603"/>
    </source>
</evidence>
<feature type="binding site" evidence="11">
    <location>
        <position position="111"/>
    </location>
    <ligand>
        <name>S-adenosyl-L-methionine</name>
        <dbReference type="ChEBI" id="CHEBI:59789"/>
    </ligand>
</feature>
<dbReference type="OrthoDB" id="9790080at2"/>
<organism evidence="14 15">
    <name type="scientific">Candidatus Jidaibacter acanthamoebae</name>
    <dbReference type="NCBI Taxonomy" id="86105"/>
    <lineage>
        <taxon>Bacteria</taxon>
        <taxon>Pseudomonadati</taxon>
        <taxon>Pseudomonadota</taxon>
        <taxon>Alphaproteobacteria</taxon>
        <taxon>Rickettsiales</taxon>
        <taxon>Candidatus Midichloriaceae</taxon>
        <taxon>Candidatus Jidaibacter</taxon>
    </lineage>
</organism>
<evidence type="ECO:0000256" key="6">
    <source>
        <dbReference type="ARBA" id="ARBA00038861"/>
    </source>
</evidence>
<dbReference type="SUPFAM" id="SSF53335">
    <property type="entry name" value="S-adenosyl-L-methionine-dependent methyltransferases"/>
    <property type="match status" value="1"/>
</dbReference>
<evidence type="ECO:0000259" key="13">
    <source>
        <dbReference type="Pfam" id="PF01728"/>
    </source>
</evidence>
<name>A0A0C1QYY7_9RICK</name>
<dbReference type="Proteomes" id="UP000031258">
    <property type="component" value="Unassembled WGS sequence"/>
</dbReference>
<feature type="binding site" evidence="11">
    <location>
        <position position="135"/>
    </location>
    <ligand>
        <name>S-adenosyl-L-methionine</name>
        <dbReference type="ChEBI" id="CHEBI:59789"/>
    </ligand>
</feature>
<keyword evidence="11" id="KW-0963">Cytoplasm</keyword>
<dbReference type="AlphaFoldDB" id="A0A0C1QYY7"/>
<evidence type="ECO:0000313" key="15">
    <source>
        <dbReference type="Proteomes" id="UP000031258"/>
    </source>
</evidence>
<dbReference type="PANTHER" id="PTHR10920">
    <property type="entry name" value="RIBOSOMAL RNA METHYLTRANSFERASE"/>
    <property type="match status" value="1"/>
</dbReference>